<dbReference type="RefSeq" id="WP_167115027.1">
    <property type="nucleotide sequence ID" value="NZ_JAAQTO010000031.1"/>
</dbReference>
<keyword evidence="1" id="KW-0812">Transmembrane</keyword>
<reference evidence="2 3" key="1">
    <citation type="submission" date="2020-03" db="EMBL/GenBank/DDBJ databases">
        <title>Identification of Halomonas strains.</title>
        <authorList>
            <person name="Xiao Z."/>
            <person name="Dong F."/>
            <person name="Wang Z."/>
            <person name="Zhao J.-Y."/>
        </authorList>
    </citation>
    <scope>NUCLEOTIDE SEQUENCE [LARGE SCALE GENOMIC DNA]</scope>
    <source>
        <strain evidence="2 3">DX6</strain>
    </source>
</reference>
<evidence type="ECO:0000313" key="3">
    <source>
        <dbReference type="Proteomes" id="UP001318321"/>
    </source>
</evidence>
<feature type="transmembrane region" description="Helical" evidence="1">
    <location>
        <begin position="41"/>
        <end position="62"/>
    </location>
</feature>
<accession>A0ABX0PS57</accession>
<gene>
    <name evidence="2" type="ORF">HBJ55_12315</name>
</gene>
<sequence length="69" mass="7977">MRKGREVKHKGSRSKGIWLVWLVVALCYAVPYTLLSDVSRWYGSFLFWALAGLAVIALNVFLTRDFEDR</sequence>
<feature type="transmembrane region" description="Helical" evidence="1">
    <location>
        <begin position="16"/>
        <end position="35"/>
    </location>
</feature>
<protein>
    <submittedName>
        <fullName evidence="2">Uncharacterized protein</fullName>
    </submittedName>
</protein>
<keyword evidence="1" id="KW-1133">Transmembrane helix</keyword>
<evidence type="ECO:0000256" key="1">
    <source>
        <dbReference type="SAM" id="Phobius"/>
    </source>
</evidence>
<keyword evidence="3" id="KW-1185">Reference proteome</keyword>
<dbReference type="EMBL" id="JAAQTO010000031">
    <property type="protein sequence ID" value="NIC06214.1"/>
    <property type="molecule type" value="Genomic_DNA"/>
</dbReference>
<keyword evidence="1" id="KW-0472">Membrane</keyword>
<evidence type="ECO:0000313" key="2">
    <source>
        <dbReference type="EMBL" id="NIC06214.1"/>
    </source>
</evidence>
<comment type="caution">
    <text evidence="2">The sequence shown here is derived from an EMBL/GenBank/DDBJ whole genome shotgun (WGS) entry which is preliminary data.</text>
</comment>
<proteinExistence type="predicted"/>
<name>A0ABX0PS57_9GAMM</name>
<organism evidence="2 3">
    <name type="scientific">Billgrantia bachuensis</name>
    <dbReference type="NCBI Taxonomy" id="2717286"/>
    <lineage>
        <taxon>Bacteria</taxon>
        <taxon>Pseudomonadati</taxon>
        <taxon>Pseudomonadota</taxon>
        <taxon>Gammaproteobacteria</taxon>
        <taxon>Oceanospirillales</taxon>
        <taxon>Halomonadaceae</taxon>
        <taxon>Billgrantia</taxon>
    </lineage>
</organism>
<dbReference type="Proteomes" id="UP001318321">
    <property type="component" value="Unassembled WGS sequence"/>
</dbReference>